<dbReference type="EMBL" id="JAQNDK010000001">
    <property type="protein sequence ID" value="MDC0677375.1"/>
    <property type="molecule type" value="Genomic_DNA"/>
</dbReference>
<organism evidence="3 4">
    <name type="scientific">Sorangium atrum</name>
    <dbReference type="NCBI Taxonomy" id="2995308"/>
    <lineage>
        <taxon>Bacteria</taxon>
        <taxon>Pseudomonadati</taxon>
        <taxon>Myxococcota</taxon>
        <taxon>Polyangia</taxon>
        <taxon>Polyangiales</taxon>
        <taxon>Polyangiaceae</taxon>
        <taxon>Sorangium</taxon>
    </lineage>
</organism>
<dbReference type="InterPro" id="IPR007627">
    <property type="entry name" value="RNA_pol_sigma70_r2"/>
</dbReference>
<keyword evidence="4" id="KW-1185">Reference proteome</keyword>
<accession>A0ABT5BT93</accession>
<dbReference type="RefSeq" id="WP_272094139.1">
    <property type="nucleotide sequence ID" value="NZ_JAQNDK010000001.1"/>
</dbReference>
<protein>
    <submittedName>
        <fullName evidence="3">Sigma-70 family RNA polymerase sigma factor</fullName>
    </submittedName>
</protein>
<evidence type="ECO:0000313" key="4">
    <source>
        <dbReference type="Proteomes" id="UP001217485"/>
    </source>
</evidence>
<dbReference type="Gene3D" id="1.10.1740.10">
    <property type="match status" value="1"/>
</dbReference>
<evidence type="ECO:0000313" key="3">
    <source>
        <dbReference type="EMBL" id="MDC0677375.1"/>
    </source>
</evidence>
<dbReference type="SUPFAM" id="SSF88946">
    <property type="entry name" value="Sigma2 domain of RNA polymerase sigma factors"/>
    <property type="match status" value="1"/>
</dbReference>
<dbReference type="Pfam" id="PF04542">
    <property type="entry name" value="Sigma70_r2"/>
    <property type="match status" value="1"/>
</dbReference>
<dbReference type="Proteomes" id="UP001217485">
    <property type="component" value="Unassembled WGS sequence"/>
</dbReference>
<sequence>MRDRKDLAQEVLFAAFLSFNKYNPEISRPERWLNRITVHTASHYLQRAQHRYEELLPDDEIPPLVDPAKTSEELLISDQERLVVLELMQQLDADAHWILVGHDLHSIPMADLAQQRGIPLSTAYKWRARAIRLFHDIVVKRRREDRKREGWRLVLPLDLAALLATARISPRVPDDVRVSILRGVQESVGALKAGSAGNAAGGVGQALSDAATWLKGLAKLVQLPALGAARLVVAATAAAATGAAWLALKAPAPPPPEVQHVVPALVAAMPPRRPAEPPAPLAEPPAPLVELPAAPAPVEAPRRSPAARQRARVPAPDRGERAPAPAAAETIEKLKIEIDGPGSNHDIALFDAVTEALQARDPGRSIAALQRYEREMPNTLFASERKVLWIRAFVIAGRFPEARALLEEVRLDTAIQRRTIEELDTILNRR</sequence>
<evidence type="ECO:0000256" key="1">
    <source>
        <dbReference type="SAM" id="MobiDB-lite"/>
    </source>
</evidence>
<dbReference type="InterPro" id="IPR013325">
    <property type="entry name" value="RNA_pol_sigma_r2"/>
</dbReference>
<name>A0ABT5BT93_9BACT</name>
<proteinExistence type="predicted"/>
<gene>
    <name evidence="3" type="ORF">POL72_06440</name>
</gene>
<evidence type="ECO:0000259" key="2">
    <source>
        <dbReference type="Pfam" id="PF04542"/>
    </source>
</evidence>
<feature type="domain" description="RNA polymerase sigma-70 region 2" evidence="2">
    <location>
        <begin position="3"/>
        <end position="49"/>
    </location>
</feature>
<dbReference type="InterPro" id="IPR013324">
    <property type="entry name" value="RNA_pol_sigma_r3/r4-like"/>
</dbReference>
<feature type="region of interest" description="Disordered" evidence="1">
    <location>
        <begin position="297"/>
        <end position="325"/>
    </location>
</feature>
<dbReference type="SUPFAM" id="SSF88659">
    <property type="entry name" value="Sigma3 and sigma4 domains of RNA polymerase sigma factors"/>
    <property type="match status" value="1"/>
</dbReference>
<reference evidence="3 4" key="1">
    <citation type="submission" date="2023-01" db="EMBL/GenBank/DDBJ databases">
        <title>Minimal conservation of predation-associated metabolite biosynthetic gene clusters underscores biosynthetic potential of Myxococcota including descriptions for ten novel species: Archangium lansinium sp. nov., Myxococcus landrumus sp. nov., Nannocystis bai.</title>
        <authorList>
            <person name="Ahearne A."/>
            <person name="Stevens C."/>
            <person name="Dowd S."/>
        </authorList>
    </citation>
    <scope>NUCLEOTIDE SEQUENCE [LARGE SCALE GENOMIC DNA]</scope>
    <source>
        <strain evidence="3 4">WIWO2</strain>
    </source>
</reference>
<comment type="caution">
    <text evidence="3">The sequence shown here is derived from an EMBL/GenBank/DDBJ whole genome shotgun (WGS) entry which is preliminary data.</text>
</comment>
<feature type="compositionally biased region" description="Low complexity" evidence="1">
    <location>
        <begin position="297"/>
        <end position="314"/>
    </location>
</feature>